<comment type="cofactor">
    <cofactor evidence="11">
        <name>Zn(2+)</name>
        <dbReference type="ChEBI" id="CHEBI:29105"/>
    </cofactor>
    <text evidence="11">Binds 1 zinc ion per subunit.</text>
</comment>
<comment type="similarity">
    <text evidence="1 11">Belongs to the protein prenyltransferase subunit beta family.</text>
</comment>
<evidence type="ECO:0000256" key="8">
    <source>
        <dbReference type="ARBA" id="ARBA00022833"/>
    </source>
</evidence>
<accession>A0AAF0Y4V8</accession>
<dbReference type="EC" id="2.5.1.60" evidence="3 11"/>
<dbReference type="GO" id="GO:0046872">
    <property type="term" value="F:metal ion binding"/>
    <property type="evidence" value="ECO:0007669"/>
    <property type="project" value="UniProtKB-KW"/>
</dbReference>
<dbReference type="CDD" id="cd02894">
    <property type="entry name" value="GGTase-II"/>
    <property type="match status" value="1"/>
</dbReference>
<evidence type="ECO:0000256" key="5">
    <source>
        <dbReference type="ARBA" id="ARBA00022679"/>
    </source>
</evidence>
<dbReference type="Gene3D" id="1.50.10.20">
    <property type="match status" value="1"/>
</dbReference>
<dbReference type="FunFam" id="1.50.10.20:FF:000012">
    <property type="entry name" value="Geranylgeranyl transferase type-2 subunit beta"/>
    <property type="match status" value="1"/>
</dbReference>
<evidence type="ECO:0000256" key="3">
    <source>
        <dbReference type="ARBA" id="ARBA00012656"/>
    </source>
</evidence>
<dbReference type="GO" id="GO:0072657">
    <property type="term" value="P:protein localization to membrane"/>
    <property type="evidence" value="ECO:0007669"/>
    <property type="project" value="UniProtKB-ARBA"/>
</dbReference>
<dbReference type="PANTHER" id="PTHR11774">
    <property type="entry name" value="GERANYLGERANYL TRANSFERASE TYPE BETA SUBUNIT"/>
    <property type="match status" value="1"/>
</dbReference>
<evidence type="ECO:0000256" key="6">
    <source>
        <dbReference type="ARBA" id="ARBA00022723"/>
    </source>
</evidence>
<feature type="domain" description="Prenyltransferase alpha-alpha toroid" evidence="12">
    <location>
        <begin position="52"/>
        <end position="341"/>
    </location>
</feature>
<evidence type="ECO:0000256" key="4">
    <source>
        <dbReference type="ARBA" id="ARBA00022602"/>
    </source>
</evidence>
<dbReference type="GO" id="GO:0004663">
    <property type="term" value="F:Rab geranylgeranyltransferase activity"/>
    <property type="evidence" value="ECO:0007669"/>
    <property type="project" value="UniProtKB-UniRule"/>
</dbReference>
<comment type="subunit">
    <text evidence="2">Heterodimer of an alpha and a beta subunit.</text>
</comment>
<evidence type="ECO:0000313" key="14">
    <source>
        <dbReference type="Proteomes" id="UP000827549"/>
    </source>
</evidence>
<dbReference type="PANTHER" id="PTHR11774:SF11">
    <property type="entry name" value="GERANYLGERANYL TRANSFERASE TYPE-2 SUBUNIT BETA"/>
    <property type="match status" value="1"/>
</dbReference>
<dbReference type="InterPro" id="IPR001330">
    <property type="entry name" value="Prenyltrans"/>
</dbReference>
<sequence length="379" mass="41325">MPPAKDYSTVPPLDIPLHVKYVQQLDEVSPCCPCCSPAVRALPFAGLTSLQNKDLAYHLTAHLRLNGVYWGLTALSVLGRPDALSRDDMVDYVMACWDDEAGAFGAHVAHDAHMHATLSAIQILIMQDALDRCDVDRVVKFALSLVGEDGSMAGDAFGERDTRFSYLLVSALSLLGRLGDLDELYGGTGRQRVIDHLVGSMNFDGAFGSAPGAESHGAQVWVSVASLAILGELDRVDSDLLGWWLAERQLANGGLNGRPEKLEDVCYSWWNLAALSIIGKLHWINRDKLVAFILSAQDLDGGGIADRPDDWVDVFHTVFGVAGLSLLGYPGLRDIHPLYCMPREVIEKRALGRAYQQLPRLDTWPSASPAEAVKHTTQP</sequence>
<keyword evidence="7" id="KW-0677">Repeat</keyword>
<evidence type="ECO:0000256" key="10">
    <source>
        <dbReference type="ARBA" id="ARBA00069127"/>
    </source>
</evidence>
<dbReference type="InterPro" id="IPR008930">
    <property type="entry name" value="Terpenoid_cyclase/PrenylTrfase"/>
</dbReference>
<comment type="function">
    <text evidence="11">Catalyzes the transfer of a geranylgeranyl moiety from geranylgeranyl diphosphate to both cysteines of proteins with the C-terminal sequence -XXCC, -XCXC and -CCXX.</text>
</comment>
<evidence type="ECO:0000256" key="9">
    <source>
        <dbReference type="ARBA" id="ARBA00047658"/>
    </source>
</evidence>
<dbReference type="InterPro" id="IPR045089">
    <property type="entry name" value="PGGT1B-like"/>
</dbReference>
<evidence type="ECO:0000313" key="13">
    <source>
        <dbReference type="EMBL" id="WOO77766.1"/>
    </source>
</evidence>
<evidence type="ECO:0000256" key="11">
    <source>
        <dbReference type="RuleBase" id="RU365076"/>
    </source>
</evidence>
<dbReference type="SUPFAM" id="SSF48239">
    <property type="entry name" value="Terpenoid cyclases/Protein prenyltransferases"/>
    <property type="match status" value="1"/>
</dbReference>
<evidence type="ECO:0000256" key="7">
    <source>
        <dbReference type="ARBA" id="ARBA00022737"/>
    </source>
</evidence>
<dbReference type="InterPro" id="IPR026873">
    <property type="entry name" value="Ptb1"/>
</dbReference>
<dbReference type="GO" id="GO:0005968">
    <property type="term" value="C:Rab-protein geranylgeranyltransferase complex"/>
    <property type="evidence" value="ECO:0007669"/>
    <property type="project" value="UniProtKB-UniRule"/>
</dbReference>
<keyword evidence="8 11" id="KW-0862">Zinc</keyword>
<keyword evidence="4 11" id="KW-0637">Prenyltransferase</keyword>
<organism evidence="13 14">
    <name type="scientific">Vanrija pseudolonga</name>
    <dbReference type="NCBI Taxonomy" id="143232"/>
    <lineage>
        <taxon>Eukaryota</taxon>
        <taxon>Fungi</taxon>
        <taxon>Dikarya</taxon>
        <taxon>Basidiomycota</taxon>
        <taxon>Agaricomycotina</taxon>
        <taxon>Tremellomycetes</taxon>
        <taxon>Trichosporonales</taxon>
        <taxon>Trichosporonaceae</taxon>
        <taxon>Vanrija</taxon>
    </lineage>
</organism>
<evidence type="ECO:0000256" key="2">
    <source>
        <dbReference type="ARBA" id="ARBA00011355"/>
    </source>
</evidence>
<protein>
    <recommendedName>
        <fullName evidence="10 11">Geranylgeranyl transferase type-2 subunit beta</fullName>
        <ecNumber evidence="3 11">2.5.1.60</ecNumber>
    </recommendedName>
</protein>
<reference evidence="13" key="1">
    <citation type="submission" date="2023-10" db="EMBL/GenBank/DDBJ databases">
        <authorList>
            <person name="Noh H."/>
        </authorList>
    </citation>
    <scope>NUCLEOTIDE SEQUENCE</scope>
    <source>
        <strain evidence="13">DUCC4014</strain>
    </source>
</reference>
<dbReference type="RefSeq" id="XP_062623798.1">
    <property type="nucleotide sequence ID" value="XM_062767814.1"/>
</dbReference>
<keyword evidence="6 11" id="KW-0479">Metal-binding</keyword>
<comment type="catalytic activity">
    <reaction evidence="9 11">
        <text>geranylgeranyl diphosphate + L-cysteinyl-[protein] = S-geranylgeranyl-L-cysteinyl-[protein] + diphosphate</text>
        <dbReference type="Rhea" id="RHEA:21240"/>
        <dbReference type="Rhea" id="RHEA-COMP:10131"/>
        <dbReference type="Rhea" id="RHEA-COMP:11537"/>
        <dbReference type="ChEBI" id="CHEBI:29950"/>
        <dbReference type="ChEBI" id="CHEBI:33019"/>
        <dbReference type="ChEBI" id="CHEBI:57533"/>
        <dbReference type="ChEBI" id="CHEBI:86021"/>
        <dbReference type="EC" id="2.5.1.60"/>
    </reaction>
</comment>
<dbReference type="Proteomes" id="UP000827549">
    <property type="component" value="Chromosome 1"/>
</dbReference>
<gene>
    <name evidence="13" type="primary">RABGGTB</name>
    <name evidence="13" type="ORF">LOC62_01G001334</name>
</gene>
<dbReference type="AlphaFoldDB" id="A0AAF0Y4V8"/>
<dbReference type="EMBL" id="CP086714">
    <property type="protein sequence ID" value="WOO77766.1"/>
    <property type="molecule type" value="Genomic_DNA"/>
</dbReference>
<dbReference type="Pfam" id="PF00432">
    <property type="entry name" value="Prenyltrans"/>
    <property type="match status" value="1"/>
</dbReference>
<keyword evidence="14" id="KW-1185">Reference proteome</keyword>
<evidence type="ECO:0000259" key="12">
    <source>
        <dbReference type="Pfam" id="PF00432"/>
    </source>
</evidence>
<proteinExistence type="inferred from homology"/>
<name>A0AAF0Y4V8_9TREE</name>
<dbReference type="GeneID" id="87804590"/>
<keyword evidence="5 11" id="KW-0808">Transferase</keyword>
<evidence type="ECO:0000256" key="1">
    <source>
        <dbReference type="ARBA" id="ARBA00010497"/>
    </source>
</evidence>